<protein>
    <recommendedName>
        <fullName evidence="4">Pescadillo homolog</fullName>
    </recommendedName>
    <alternativeName>
        <fullName evidence="4">Nucleolar protein 7 homolog</fullName>
    </alternativeName>
</protein>
<keyword evidence="2 4" id="KW-0698">rRNA processing</keyword>
<dbReference type="CDD" id="cd17709">
    <property type="entry name" value="BRCT_pescadillo_like"/>
    <property type="match status" value="1"/>
</dbReference>
<evidence type="ECO:0000313" key="7">
    <source>
        <dbReference type="EMBL" id="CAG8503718.1"/>
    </source>
</evidence>
<dbReference type="SUPFAM" id="SSF52113">
    <property type="entry name" value="BRCT domain"/>
    <property type="match status" value="1"/>
</dbReference>
<dbReference type="HAMAP" id="MF_03028">
    <property type="entry name" value="Pescadillo"/>
    <property type="match status" value="1"/>
</dbReference>
<dbReference type="SMART" id="SM00292">
    <property type="entry name" value="BRCT"/>
    <property type="match status" value="1"/>
</dbReference>
<dbReference type="GO" id="GO:0000466">
    <property type="term" value="P:maturation of 5.8S rRNA from tricistronic rRNA transcript (SSU-rRNA, 5.8S rRNA, LSU-rRNA)"/>
    <property type="evidence" value="ECO:0007669"/>
    <property type="project" value="UniProtKB-UniRule"/>
</dbReference>
<dbReference type="Pfam" id="PF01965">
    <property type="entry name" value="DJ-1_PfpI"/>
    <property type="match status" value="1"/>
</dbReference>
<dbReference type="InterPro" id="IPR010613">
    <property type="entry name" value="PES"/>
</dbReference>
<dbReference type="CDD" id="cd03135">
    <property type="entry name" value="GATase1_DJ-1"/>
    <property type="match status" value="1"/>
</dbReference>
<dbReference type="FunFam" id="3.40.50.10190:FF:000002">
    <property type="entry name" value="Pescadillo homolog"/>
    <property type="match status" value="1"/>
</dbReference>
<dbReference type="InterPro" id="IPR029062">
    <property type="entry name" value="Class_I_gatase-like"/>
</dbReference>
<dbReference type="InterPro" id="IPR002818">
    <property type="entry name" value="DJ-1/PfpI"/>
</dbReference>
<dbReference type="PANTHER" id="PTHR12221">
    <property type="entry name" value="PESCADILLO - RELATED"/>
    <property type="match status" value="1"/>
</dbReference>
<dbReference type="Gene3D" id="3.40.50.10190">
    <property type="entry name" value="BRCT domain"/>
    <property type="match status" value="1"/>
</dbReference>
<dbReference type="PROSITE" id="PS50172">
    <property type="entry name" value="BRCT"/>
    <property type="match status" value="1"/>
</dbReference>
<dbReference type="Proteomes" id="UP000789706">
    <property type="component" value="Unassembled WGS sequence"/>
</dbReference>
<evidence type="ECO:0000256" key="3">
    <source>
        <dbReference type="ARBA" id="ARBA00023242"/>
    </source>
</evidence>
<organism evidence="7 8">
    <name type="scientific">Diversispora eburnea</name>
    <dbReference type="NCBI Taxonomy" id="1213867"/>
    <lineage>
        <taxon>Eukaryota</taxon>
        <taxon>Fungi</taxon>
        <taxon>Fungi incertae sedis</taxon>
        <taxon>Mucoromycota</taxon>
        <taxon>Glomeromycotina</taxon>
        <taxon>Glomeromycetes</taxon>
        <taxon>Diversisporales</taxon>
        <taxon>Diversisporaceae</taxon>
        <taxon>Diversispora</taxon>
    </lineage>
</organism>
<dbReference type="GO" id="GO:0005654">
    <property type="term" value="C:nucleoplasm"/>
    <property type="evidence" value="ECO:0007669"/>
    <property type="project" value="UniProtKB-SubCell"/>
</dbReference>
<dbReference type="Gene3D" id="3.40.50.880">
    <property type="match status" value="2"/>
</dbReference>
<proteinExistence type="inferred from homology"/>
<comment type="caution">
    <text evidence="7">The sequence shown here is derived from an EMBL/GenBank/DDBJ whole genome shotgun (WGS) entry which is preliminary data.</text>
</comment>
<comment type="subunit">
    <text evidence="4">Component of the NOP7 complex, composed of ERB1, NOP7 and YTM1. Within the NOP7 complex ERB1 appears to interact directly with NOP7 and YTM1. The NOP7 complex also associates with the 66S pre-ribosome.</text>
</comment>
<dbReference type="GO" id="GO:0043021">
    <property type="term" value="F:ribonucleoprotein complex binding"/>
    <property type="evidence" value="ECO:0007669"/>
    <property type="project" value="UniProtKB-UniRule"/>
</dbReference>
<dbReference type="InterPro" id="IPR036420">
    <property type="entry name" value="BRCT_dom_sf"/>
</dbReference>
<evidence type="ECO:0000256" key="2">
    <source>
        <dbReference type="ARBA" id="ARBA00022552"/>
    </source>
</evidence>
<dbReference type="GO" id="GO:0030687">
    <property type="term" value="C:preribosome, large subunit precursor"/>
    <property type="evidence" value="ECO:0007669"/>
    <property type="project" value="UniProtKB-UniRule"/>
</dbReference>
<comment type="subcellular location">
    <subcellularLocation>
        <location evidence="4">Nucleus</location>
        <location evidence="4">Nucleolus</location>
    </subcellularLocation>
    <subcellularLocation>
        <location evidence="4">Nucleus</location>
        <location evidence="4">Nucleoplasm</location>
    </subcellularLocation>
</comment>
<evidence type="ECO:0000256" key="1">
    <source>
        <dbReference type="ARBA" id="ARBA00022517"/>
    </source>
</evidence>
<evidence type="ECO:0000259" key="6">
    <source>
        <dbReference type="PROSITE" id="PS50172"/>
    </source>
</evidence>
<feature type="compositionally biased region" description="Acidic residues" evidence="5">
    <location>
        <begin position="519"/>
        <end position="530"/>
    </location>
</feature>
<keyword evidence="8" id="KW-1185">Reference proteome</keyword>
<keyword evidence="3 4" id="KW-0539">Nucleus</keyword>
<dbReference type="Pfam" id="PF16589">
    <property type="entry name" value="BRCT_2"/>
    <property type="match status" value="1"/>
</dbReference>
<dbReference type="EMBL" id="CAJVPK010000391">
    <property type="protein sequence ID" value="CAG8503718.1"/>
    <property type="molecule type" value="Genomic_DNA"/>
</dbReference>
<evidence type="ECO:0000313" key="8">
    <source>
        <dbReference type="Proteomes" id="UP000789706"/>
    </source>
</evidence>
<feature type="domain" description="BRCT" evidence="6">
    <location>
        <begin position="366"/>
        <end position="459"/>
    </location>
</feature>
<reference evidence="7" key="1">
    <citation type="submission" date="2021-06" db="EMBL/GenBank/DDBJ databases">
        <authorList>
            <person name="Kallberg Y."/>
            <person name="Tangrot J."/>
            <person name="Rosling A."/>
        </authorList>
    </citation>
    <scope>NUCLEOTIDE SEQUENCE</scope>
    <source>
        <strain evidence="7">AZ414A</strain>
    </source>
</reference>
<dbReference type="OrthoDB" id="10264910at2759"/>
<dbReference type="GO" id="GO:0000463">
    <property type="term" value="P:maturation of LSU-rRNA from tricistronic rRNA transcript (SSU-rRNA, 5.8S rRNA, LSU-rRNA)"/>
    <property type="evidence" value="ECO:0007669"/>
    <property type="project" value="UniProtKB-UniRule"/>
</dbReference>
<gene>
    <name evidence="4" type="primary">NOP7</name>
    <name evidence="7" type="ORF">DEBURN_LOCUS4811</name>
</gene>
<dbReference type="GO" id="GO:0003723">
    <property type="term" value="F:RNA binding"/>
    <property type="evidence" value="ECO:0007669"/>
    <property type="project" value="TreeGrafter"/>
</dbReference>
<dbReference type="Pfam" id="PF06732">
    <property type="entry name" value="Pescadillo_N"/>
    <property type="match status" value="1"/>
</dbReference>
<evidence type="ECO:0000256" key="5">
    <source>
        <dbReference type="SAM" id="MobiDB-lite"/>
    </source>
</evidence>
<name>A0A9N8ZQR1_9GLOM</name>
<keyword evidence="1 4" id="KW-0690">Ribosome biogenesis</keyword>
<feature type="region of interest" description="Disordered" evidence="5">
    <location>
        <begin position="511"/>
        <end position="530"/>
    </location>
</feature>
<dbReference type="SUPFAM" id="SSF52317">
    <property type="entry name" value="Class I glutamine amidotransferase-like"/>
    <property type="match status" value="1"/>
</dbReference>
<dbReference type="InterPro" id="IPR001357">
    <property type="entry name" value="BRCT_dom"/>
</dbReference>
<dbReference type="AlphaFoldDB" id="A0A9N8ZQR1"/>
<sequence>MGKLKQKGKAGAATNYITRNKALNKLQLTLADFRQVRLCILKGIYPREPKNKKKANKGSTAPATFYYTKDIQYLAHEPILKKFREHKTFLKKLTKALGKRQLSIAKNLEKNKPFYTLDYIIKERYPTFIDALRDLDDALCLIFLFSTFPSTEKITSEIVTNCQRLSLEFQHYVIRTRSLRKVFLSIKGIYYQAEIKGQQINWLVPYQFSHSVPDDVDFRVMTTFLEFYQTLVGFVNFKLFTDVNLTYPPKLDTLKYEGAAGLNSLVDKMQVEPINHEEEKAQKLESEKRLETLPEKLAKIKDKEITETEDQSYNSTIDTIDVNESIIDDFTEQTSNQNTLQEQEVSSQTQTYTYRDIQLMSDAISKFEKLFSKCIFYLSREVPKYSLEFVIRSFGGLVGWDDTVEIGSPFKEDDERITHHIIDRPITKELIPTRVYIQPQWVYDCINAKNLLNTKPYQPGKALPPHLSPFVEYEDGDYIPVNDAELERNEGNEENEENVEQKIKIDIKNENTSEGEKVFDEDEDTSDVNDINNETDEEELIHQKELEAEARGISFSEYQRMTQEKKKALVFVANGTEEMEAVISIDVLRRGEIEVCVAGVSLGDKQYATCNRGVKIVPDIQPSDFSKFDALSYDVIVIPGGMEGAKTLSSHSDIQRLLSLAHKSGKFVAAICADYNYQEDRVVVDNKVITSRGPGTSFFFALKIVEELMGKEMRDKISPALMLPP</sequence>
<comment type="similarity">
    <text evidence="4">Belongs to the pescadillo family.</text>
</comment>
<evidence type="ECO:0000256" key="4">
    <source>
        <dbReference type="HAMAP-Rule" id="MF_03028"/>
    </source>
</evidence>
<dbReference type="PANTHER" id="PTHR12221:SF6">
    <property type="entry name" value="PESCADILLO HOMOLOG"/>
    <property type="match status" value="1"/>
</dbReference>
<accession>A0A9N8ZQR1</accession>
<dbReference type="GO" id="GO:0070545">
    <property type="term" value="C:PeBoW complex"/>
    <property type="evidence" value="ECO:0007669"/>
    <property type="project" value="TreeGrafter"/>
</dbReference>
<comment type="function">
    <text evidence="4">Component of the NOP7 complex, which is required for maturation of the 25S and 5.8S ribosomal RNAs and formation of the 60S ribosome.</text>
</comment>